<dbReference type="Gene3D" id="2.40.170.20">
    <property type="entry name" value="TonB-dependent receptor, beta-barrel domain"/>
    <property type="match status" value="1"/>
</dbReference>
<evidence type="ECO:0000313" key="16">
    <source>
        <dbReference type="EMBL" id="RGY04480.1"/>
    </source>
</evidence>
<dbReference type="InterPro" id="IPR000531">
    <property type="entry name" value="Beta-barrel_TonB"/>
</dbReference>
<feature type="chain" id="PRO_5036103727" evidence="12">
    <location>
        <begin position="24"/>
        <end position="689"/>
    </location>
</feature>
<evidence type="ECO:0000256" key="6">
    <source>
        <dbReference type="ARBA" id="ARBA00023077"/>
    </source>
</evidence>
<dbReference type="EMBL" id="QRYW01000001">
    <property type="protein sequence ID" value="RGV30687.1"/>
    <property type="molecule type" value="Genomic_DNA"/>
</dbReference>
<protein>
    <submittedName>
        <fullName evidence="15">TonB-dependent receptor</fullName>
    </submittedName>
</protein>
<dbReference type="InterPro" id="IPR037066">
    <property type="entry name" value="Plug_dom_sf"/>
</dbReference>
<dbReference type="SUPFAM" id="SSF56935">
    <property type="entry name" value="Porins"/>
    <property type="match status" value="1"/>
</dbReference>
<evidence type="ECO:0000313" key="17">
    <source>
        <dbReference type="Proteomes" id="UP000283426"/>
    </source>
</evidence>
<evidence type="ECO:0000313" key="18">
    <source>
        <dbReference type="Proteomes" id="UP000284434"/>
    </source>
</evidence>
<evidence type="ECO:0000256" key="2">
    <source>
        <dbReference type="ARBA" id="ARBA00022448"/>
    </source>
</evidence>
<dbReference type="GO" id="GO:0009279">
    <property type="term" value="C:cell outer membrane"/>
    <property type="evidence" value="ECO:0007669"/>
    <property type="project" value="UniProtKB-SubCell"/>
</dbReference>
<evidence type="ECO:0000256" key="4">
    <source>
        <dbReference type="ARBA" id="ARBA00022692"/>
    </source>
</evidence>
<keyword evidence="4 10" id="KW-0812">Transmembrane</keyword>
<dbReference type="Pfam" id="PF07715">
    <property type="entry name" value="Plug"/>
    <property type="match status" value="1"/>
</dbReference>
<evidence type="ECO:0000256" key="8">
    <source>
        <dbReference type="ARBA" id="ARBA00023170"/>
    </source>
</evidence>
<dbReference type="PROSITE" id="PS52016">
    <property type="entry name" value="TONB_DEPENDENT_REC_3"/>
    <property type="match status" value="1"/>
</dbReference>
<comment type="similarity">
    <text evidence="10 11">Belongs to the TonB-dependent receptor family.</text>
</comment>
<dbReference type="GO" id="GO:0044718">
    <property type="term" value="P:siderophore transmembrane transport"/>
    <property type="evidence" value="ECO:0007669"/>
    <property type="project" value="TreeGrafter"/>
</dbReference>
<keyword evidence="3 10" id="KW-1134">Transmembrane beta strand</keyword>
<evidence type="ECO:0000256" key="10">
    <source>
        <dbReference type="PROSITE-ProRule" id="PRU01360"/>
    </source>
</evidence>
<accession>A0A412WTZ0</accession>
<dbReference type="Gene3D" id="2.170.130.10">
    <property type="entry name" value="TonB-dependent receptor, plug domain"/>
    <property type="match status" value="1"/>
</dbReference>
<dbReference type="Proteomes" id="UP000284434">
    <property type="component" value="Unassembled WGS sequence"/>
</dbReference>
<feature type="domain" description="TonB-dependent receptor-like beta-barrel" evidence="13">
    <location>
        <begin position="246"/>
        <end position="655"/>
    </location>
</feature>
<comment type="caution">
    <text evidence="15">The sequence shown here is derived from an EMBL/GenBank/DDBJ whole genome shotgun (WGS) entry which is preliminary data.</text>
</comment>
<gene>
    <name evidence="15" type="ORF">DWW24_01100</name>
    <name evidence="16" type="ORF">DXA53_15425</name>
</gene>
<keyword evidence="7 10" id="KW-0472">Membrane</keyword>
<feature type="domain" description="TonB-dependent receptor plug" evidence="14">
    <location>
        <begin position="52"/>
        <end position="162"/>
    </location>
</feature>
<organism evidence="15 17">
    <name type="scientific">Odoribacter splanchnicus</name>
    <dbReference type="NCBI Taxonomy" id="28118"/>
    <lineage>
        <taxon>Bacteria</taxon>
        <taxon>Pseudomonadati</taxon>
        <taxon>Bacteroidota</taxon>
        <taxon>Bacteroidia</taxon>
        <taxon>Bacteroidales</taxon>
        <taxon>Odoribacteraceae</taxon>
        <taxon>Odoribacter</taxon>
    </lineage>
</organism>
<dbReference type="InterPro" id="IPR036942">
    <property type="entry name" value="Beta-barrel_TonB_sf"/>
</dbReference>
<sequence>MSMYFLMTTLKLIILLCCSSTVAISYGQTSKADTTLRLEEVVVTGSGTERPISQSPGSIHVVTPLLLRNSPAQSVDDILSMLSGVNTTRSDGISNMHTNVSIRGLAGDEQGRTLVLFDGIPINTSDEGSVNWNSIHIDNVQRIEVFKGPGSSLYGNSAMGGVINIISKRPVSPFSLNASGSYGSLNTWKTDLGLSSRINDKFAIFLSGYYNKSDGFNNIPDSLRTEPDYSVARFMKEGGLYAKVLYNPTALFNVDLAYDLYRDKRGEGEKIQAPDGEYRHFNHNRVQSRFYGEKGKFSYQAALYFQRQDYFKLDERTKGGDYQRFDVKSHRDDWGAIMHLRLEGRHNAFALGGEFKNGSIDGGDHYVTSTDEVLNKGSIRILSVFAQDELSLFNKKIWLQVALRYDNAYFHKGWFEANGENVSDFNTYNGKLKNNRWEHLSPRVALRYNPTRAISAYISYSQGFRASILDDLCRSGWMWVGPKIANPELGPEQIDNYEIGGTFRLTKNLSFSPSLYYAKGKDFLYYVTTGEKMWGKRDIFQRQNVSKVDVKGIEADLNYIPFNGLKINLNYSYNNPKVKDFKEKPELNNKILTYAPKNQIKGYVLWTGGIADVMFRGRYKSKQYTTEDNSAAIDGFTIWDAQVSKWFFDHRLYVGGEIINMFDNRYMNTKDYMSAGRLMNIKVAVNINR</sequence>
<keyword evidence="9 10" id="KW-0998">Cell outer membrane</keyword>
<evidence type="ECO:0000259" key="13">
    <source>
        <dbReference type="Pfam" id="PF00593"/>
    </source>
</evidence>
<keyword evidence="2 10" id="KW-0813">Transport</keyword>
<evidence type="ECO:0000259" key="14">
    <source>
        <dbReference type="Pfam" id="PF07715"/>
    </source>
</evidence>
<evidence type="ECO:0000313" key="15">
    <source>
        <dbReference type="EMBL" id="RGV30687.1"/>
    </source>
</evidence>
<dbReference type="PANTHER" id="PTHR30069">
    <property type="entry name" value="TONB-DEPENDENT OUTER MEMBRANE RECEPTOR"/>
    <property type="match status" value="1"/>
</dbReference>
<keyword evidence="6 11" id="KW-0798">TonB box</keyword>
<proteinExistence type="inferred from homology"/>
<dbReference type="CDD" id="cd01347">
    <property type="entry name" value="ligand_gated_channel"/>
    <property type="match status" value="1"/>
</dbReference>
<evidence type="ECO:0000256" key="3">
    <source>
        <dbReference type="ARBA" id="ARBA00022452"/>
    </source>
</evidence>
<evidence type="ECO:0000256" key="7">
    <source>
        <dbReference type="ARBA" id="ARBA00023136"/>
    </source>
</evidence>
<evidence type="ECO:0000256" key="1">
    <source>
        <dbReference type="ARBA" id="ARBA00004571"/>
    </source>
</evidence>
<feature type="signal peptide" evidence="12">
    <location>
        <begin position="1"/>
        <end position="23"/>
    </location>
</feature>
<evidence type="ECO:0000256" key="5">
    <source>
        <dbReference type="ARBA" id="ARBA00022729"/>
    </source>
</evidence>
<dbReference type="InterPro" id="IPR012910">
    <property type="entry name" value="Plug_dom"/>
</dbReference>
<keyword evidence="8 15" id="KW-0675">Receptor</keyword>
<dbReference type="InterPro" id="IPR039426">
    <property type="entry name" value="TonB-dep_rcpt-like"/>
</dbReference>
<dbReference type="PANTHER" id="PTHR30069:SF29">
    <property type="entry name" value="HEMOGLOBIN AND HEMOGLOBIN-HAPTOGLOBIN-BINDING PROTEIN 1-RELATED"/>
    <property type="match status" value="1"/>
</dbReference>
<keyword evidence="5 12" id="KW-0732">Signal</keyword>
<comment type="subcellular location">
    <subcellularLocation>
        <location evidence="1 10">Cell outer membrane</location>
        <topology evidence="1 10">Multi-pass membrane protein</topology>
    </subcellularLocation>
</comment>
<reference evidence="17 18" key="1">
    <citation type="submission" date="2018-08" db="EMBL/GenBank/DDBJ databases">
        <title>A genome reference for cultivated species of the human gut microbiota.</title>
        <authorList>
            <person name="Zou Y."/>
            <person name="Xue W."/>
            <person name="Luo G."/>
        </authorList>
    </citation>
    <scope>NUCLEOTIDE SEQUENCE [LARGE SCALE GENOMIC DNA]</scope>
    <source>
        <strain evidence="15 17">AF14-6AC</strain>
        <strain evidence="16 18">OF03-11</strain>
    </source>
</reference>
<evidence type="ECO:0000256" key="11">
    <source>
        <dbReference type="RuleBase" id="RU003357"/>
    </source>
</evidence>
<evidence type="ECO:0000256" key="9">
    <source>
        <dbReference type="ARBA" id="ARBA00023237"/>
    </source>
</evidence>
<dbReference type="Proteomes" id="UP000283426">
    <property type="component" value="Unassembled WGS sequence"/>
</dbReference>
<dbReference type="EMBL" id="QSCO01000024">
    <property type="protein sequence ID" value="RGY04480.1"/>
    <property type="molecule type" value="Genomic_DNA"/>
</dbReference>
<evidence type="ECO:0000256" key="12">
    <source>
        <dbReference type="SAM" id="SignalP"/>
    </source>
</evidence>
<dbReference type="GO" id="GO:0015344">
    <property type="term" value="F:siderophore uptake transmembrane transporter activity"/>
    <property type="evidence" value="ECO:0007669"/>
    <property type="project" value="TreeGrafter"/>
</dbReference>
<dbReference type="Pfam" id="PF00593">
    <property type="entry name" value="TonB_dep_Rec_b-barrel"/>
    <property type="match status" value="1"/>
</dbReference>
<name>A0A412WTZ0_9BACT</name>
<dbReference type="AlphaFoldDB" id="A0A412WTZ0"/>